<evidence type="ECO:0000313" key="2">
    <source>
        <dbReference type="Proteomes" id="UP001221898"/>
    </source>
</evidence>
<accession>A0AAD7RKL2</accession>
<gene>
    <name evidence="1" type="ORF">AAFF_G00179440</name>
</gene>
<dbReference type="PANTHER" id="PTHR47018">
    <property type="entry name" value="CXC DOMAIN-CONTAINING PROTEIN-RELATED"/>
    <property type="match status" value="1"/>
</dbReference>
<dbReference type="Proteomes" id="UP001221898">
    <property type="component" value="Unassembled WGS sequence"/>
</dbReference>
<sequence length="108" mass="12269">MIRHQWADREECCGTPESWTDTSGHPSQPLFALAKQIQWKWPESYSEDQIVVIFGGLHIEMVALKTLGTGCKGVVGCKHLCKPRLRQQGQRTHSCEHPMSCAQEEHIK</sequence>
<evidence type="ECO:0000313" key="1">
    <source>
        <dbReference type="EMBL" id="KAJ8385878.1"/>
    </source>
</evidence>
<dbReference type="AlphaFoldDB" id="A0AAD7RKL2"/>
<keyword evidence="2" id="KW-1185">Reference proteome</keyword>
<name>A0AAD7RKL2_9TELE</name>
<organism evidence="1 2">
    <name type="scientific">Aldrovandia affinis</name>
    <dbReference type="NCBI Taxonomy" id="143900"/>
    <lineage>
        <taxon>Eukaryota</taxon>
        <taxon>Metazoa</taxon>
        <taxon>Chordata</taxon>
        <taxon>Craniata</taxon>
        <taxon>Vertebrata</taxon>
        <taxon>Euteleostomi</taxon>
        <taxon>Actinopterygii</taxon>
        <taxon>Neopterygii</taxon>
        <taxon>Teleostei</taxon>
        <taxon>Notacanthiformes</taxon>
        <taxon>Halosauridae</taxon>
        <taxon>Aldrovandia</taxon>
    </lineage>
</organism>
<reference evidence="1" key="1">
    <citation type="journal article" date="2023" name="Science">
        <title>Genome structures resolve the early diversification of teleost fishes.</title>
        <authorList>
            <person name="Parey E."/>
            <person name="Louis A."/>
            <person name="Montfort J."/>
            <person name="Bouchez O."/>
            <person name="Roques C."/>
            <person name="Iampietro C."/>
            <person name="Lluch J."/>
            <person name="Castinel A."/>
            <person name="Donnadieu C."/>
            <person name="Desvignes T."/>
            <person name="Floi Bucao C."/>
            <person name="Jouanno E."/>
            <person name="Wen M."/>
            <person name="Mejri S."/>
            <person name="Dirks R."/>
            <person name="Jansen H."/>
            <person name="Henkel C."/>
            <person name="Chen W.J."/>
            <person name="Zahm M."/>
            <person name="Cabau C."/>
            <person name="Klopp C."/>
            <person name="Thompson A.W."/>
            <person name="Robinson-Rechavi M."/>
            <person name="Braasch I."/>
            <person name="Lecointre G."/>
            <person name="Bobe J."/>
            <person name="Postlethwait J.H."/>
            <person name="Berthelot C."/>
            <person name="Roest Crollius H."/>
            <person name="Guiguen Y."/>
        </authorList>
    </citation>
    <scope>NUCLEOTIDE SEQUENCE</scope>
    <source>
        <strain evidence="1">NC1722</strain>
    </source>
</reference>
<dbReference type="EMBL" id="JAINUG010000239">
    <property type="protein sequence ID" value="KAJ8385878.1"/>
    <property type="molecule type" value="Genomic_DNA"/>
</dbReference>
<proteinExistence type="predicted"/>
<comment type="caution">
    <text evidence="1">The sequence shown here is derived from an EMBL/GenBank/DDBJ whole genome shotgun (WGS) entry which is preliminary data.</text>
</comment>
<protein>
    <submittedName>
        <fullName evidence="1">Uncharacterized protein</fullName>
    </submittedName>
</protein>